<dbReference type="Pfam" id="PF01520">
    <property type="entry name" value="Amidase_3"/>
    <property type="match status" value="1"/>
</dbReference>
<dbReference type="Gene3D" id="3.40.630.40">
    <property type="entry name" value="Zn-dependent exopeptidases"/>
    <property type="match status" value="1"/>
</dbReference>
<dbReference type="InterPro" id="IPR002508">
    <property type="entry name" value="MurNAc-LAA_cat"/>
</dbReference>
<reference evidence="3" key="1">
    <citation type="journal article" date="2023" name="J. Hazard. Mater.">
        <title>Anaerobic biodegradation of pyrene and benzo[a]pyrene by a new sulfate-reducing Desulforamulus aquiferis strain DSA.</title>
        <authorList>
            <person name="Zhang Z."/>
            <person name="Sun J."/>
            <person name="Gong X."/>
            <person name="Wang C."/>
            <person name="Wang H."/>
        </authorList>
    </citation>
    <scope>NUCLEOTIDE SEQUENCE</scope>
    <source>
        <strain evidence="3">DSA</strain>
    </source>
</reference>
<sequence>MLIRIIVLCTIILCPSICWGEVSLGKVAIDPGHGGYDPGAIRQGIMEKQINLEIAFEVEKILKQNNVDVILTRYGDYNHAVPGLRKKEAKRYDFERRIDFARNFDADIMVSIHCNVGRRRCMGPETFYYGKSVQGKLLAEQIQRELHKIPGIGKRSYKPGSYYILTRTSMPCVIIEMGFINNPKERKLLMGQEYRHVLAKATADGIIEYLKIKRNSETETKSLQNTNYQ</sequence>
<dbReference type="SMART" id="SM00646">
    <property type="entry name" value="Ami_3"/>
    <property type="match status" value="1"/>
</dbReference>
<proteinExistence type="predicted"/>
<accession>A0AAW7ZEF9</accession>
<evidence type="ECO:0000256" key="1">
    <source>
        <dbReference type="ARBA" id="ARBA00022801"/>
    </source>
</evidence>
<keyword evidence="1" id="KW-0378">Hydrolase</keyword>
<gene>
    <name evidence="3" type="ORF">P6N53_10585</name>
</gene>
<dbReference type="PANTHER" id="PTHR30404">
    <property type="entry name" value="N-ACETYLMURAMOYL-L-ALANINE AMIDASE"/>
    <property type="match status" value="1"/>
</dbReference>
<protein>
    <submittedName>
        <fullName evidence="3">N-acetylmuramoyl-L-alanine amidase</fullName>
    </submittedName>
</protein>
<keyword evidence="4" id="KW-1185">Reference proteome</keyword>
<dbReference type="Proteomes" id="UP001172911">
    <property type="component" value="Unassembled WGS sequence"/>
</dbReference>
<organism evidence="3 4">
    <name type="scientific">Desulforamulus aquiferis</name>
    <dbReference type="NCBI Taxonomy" id="1397668"/>
    <lineage>
        <taxon>Bacteria</taxon>
        <taxon>Bacillati</taxon>
        <taxon>Bacillota</taxon>
        <taxon>Clostridia</taxon>
        <taxon>Eubacteriales</taxon>
        <taxon>Peptococcaceae</taxon>
        <taxon>Desulforamulus</taxon>
    </lineage>
</organism>
<dbReference type="InterPro" id="IPR050695">
    <property type="entry name" value="N-acetylmuramoyl_amidase_3"/>
</dbReference>
<evidence type="ECO:0000259" key="2">
    <source>
        <dbReference type="SMART" id="SM00646"/>
    </source>
</evidence>
<feature type="domain" description="MurNAc-LAA" evidence="2">
    <location>
        <begin position="98"/>
        <end position="207"/>
    </location>
</feature>
<dbReference type="EMBL" id="JARPTC010000015">
    <property type="protein sequence ID" value="MDO7787663.1"/>
    <property type="molecule type" value="Genomic_DNA"/>
</dbReference>
<dbReference type="GO" id="GO:0008745">
    <property type="term" value="F:N-acetylmuramoyl-L-alanine amidase activity"/>
    <property type="evidence" value="ECO:0007669"/>
    <property type="project" value="InterPro"/>
</dbReference>
<evidence type="ECO:0000313" key="4">
    <source>
        <dbReference type="Proteomes" id="UP001172911"/>
    </source>
</evidence>
<dbReference type="SUPFAM" id="SSF53187">
    <property type="entry name" value="Zn-dependent exopeptidases"/>
    <property type="match status" value="1"/>
</dbReference>
<name>A0AAW7ZEF9_9FIRM</name>
<dbReference type="AlphaFoldDB" id="A0AAW7ZEF9"/>
<dbReference type="PANTHER" id="PTHR30404:SF0">
    <property type="entry name" value="N-ACETYLMURAMOYL-L-ALANINE AMIDASE AMIC"/>
    <property type="match status" value="1"/>
</dbReference>
<comment type="caution">
    <text evidence="3">The sequence shown here is derived from an EMBL/GenBank/DDBJ whole genome shotgun (WGS) entry which is preliminary data.</text>
</comment>
<dbReference type="CDD" id="cd02696">
    <property type="entry name" value="MurNAc-LAA"/>
    <property type="match status" value="1"/>
</dbReference>
<evidence type="ECO:0000313" key="3">
    <source>
        <dbReference type="EMBL" id="MDO7787663.1"/>
    </source>
</evidence>
<dbReference type="GO" id="GO:0009253">
    <property type="term" value="P:peptidoglycan catabolic process"/>
    <property type="evidence" value="ECO:0007669"/>
    <property type="project" value="InterPro"/>
</dbReference>
<reference evidence="3" key="2">
    <citation type="submission" date="2023-03" db="EMBL/GenBank/DDBJ databases">
        <authorList>
            <person name="Zhang Z."/>
        </authorList>
    </citation>
    <scope>NUCLEOTIDE SEQUENCE</scope>
    <source>
        <strain evidence="3">DSA</strain>
    </source>
</reference>
<dbReference type="RefSeq" id="WP_304542883.1">
    <property type="nucleotide sequence ID" value="NZ_JARPTC010000015.1"/>
</dbReference>
<dbReference type="GO" id="GO:0030288">
    <property type="term" value="C:outer membrane-bounded periplasmic space"/>
    <property type="evidence" value="ECO:0007669"/>
    <property type="project" value="TreeGrafter"/>
</dbReference>